<dbReference type="EMBL" id="CP049889">
    <property type="protein sequence ID" value="QIK52160.1"/>
    <property type="molecule type" value="Genomic_DNA"/>
</dbReference>
<gene>
    <name evidence="2" type="ORF">G7058_09005</name>
</gene>
<keyword evidence="3" id="KW-1185">Reference proteome</keyword>
<dbReference type="KEGG" id="jpo:G7058_09005"/>
<evidence type="ECO:0000313" key="2">
    <source>
        <dbReference type="EMBL" id="QIK52160.1"/>
    </source>
</evidence>
<dbReference type="Gene3D" id="3.40.250.10">
    <property type="entry name" value="Rhodanese-like domain"/>
    <property type="match status" value="1"/>
</dbReference>
<protein>
    <submittedName>
        <fullName evidence="2">Rhodanese-like domain-containing protein</fullName>
    </submittedName>
</protein>
<dbReference type="PANTHER" id="PTHR43031:SF17">
    <property type="entry name" value="SULFURTRANSFERASE YTWF-RELATED"/>
    <property type="match status" value="1"/>
</dbReference>
<dbReference type="Pfam" id="PF00581">
    <property type="entry name" value="Rhodanese"/>
    <property type="match status" value="1"/>
</dbReference>
<dbReference type="SUPFAM" id="SSF52821">
    <property type="entry name" value="Rhodanese/Cell cycle control phosphatase"/>
    <property type="match status" value="1"/>
</dbReference>
<organism evidence="2 3">
    <name type="scientific">Jeotgalibaca porci</name>
    <dbReference type="NCBI Taxonomy" id="1868793"/>
    <lineage>
        <taxon>Bacteria</taxon>
        <taxon>Bacillati</taxon>
        <taxon>Bacillota</taxon>
        <taxon>Bacilli</taxon>
        <taxon>Lactobacillales</taxon>
        <taxon>Carnobacteriaceae</taxon>
        <taxon>Jeotgalibaca</taxon>
    </lineage>
</organism>
<dbReference type="InterPro" id="IPR036873">
    <property type="entry name" value="Rhodanese-like_dom_sf"/>
</dbReference>
<name>A0A6G7WIR6_9LACT</name>
<dbReference type="Proteomes" id="UP000501830">
    <property type="component" value="Chromosome"/>
</dbReference>
<sequence>MYKSVGMPEFYQEAKKKQLPIVDVRETDEYARGHIPGAVNFPLSDLGSDFTKLDKNTDYYLVCQSGGRSAMAAEFLSDQGFNVTNVMGGTGSWMGPLE</sequence>
<evidence type="ECO:0000259" key="1">
    <source>
        <dbReference type="PROSITE" id="PS50206"/>
    </source>
</evidence>
<dbReference type="InterPro" id="IPR050229">
    <property type="entry name" value="GlpE_sulfurtransferase"/>
</dbReference>
<dbReference type="InterPro" id="IPR001307">
    <property type="entry name" value="Thiosulphate_STrfase_CS"/>
</dbReference>
<proteinExistence type="predicted"/>
<dbReference type="RefSeq" id="WP_166063223.1">
    <property type="nucleotide sequence ID" value="NZ_CP049889.1"/>
</dbReference>
<dbReference type="PANTHER" id="PTHR43031">
    <property type="entry name" value="FAD-DEPENDENT OXIDOREDUCTASE"/>
    <property type="match status" value="1"/>
</dbReference>
<dbReference type="CDD" id="cd00158">
    <property type="entry name" value="RHOD"/>
    <property type="match status" value="1"/>
</dbReference>
<dbReference type="InterPro" id="IPR001763">
    <property type="entry name" value="Rhodanese-like_dom"/>
</dbReference>
<accession>A0A6G7WIR6</accession>
<dbReference type="PROSITE" id="PS50206">
    <property type="entry name" value="RHODANESE_3"/>
    <property type="match status" value="1"/>
</dbReference>
<evidence type="ECO:0000313" key="3">
    <source>
        <dbReference type="Proteomes" id="UP000501830"/>
    </source>
</evidence>
<dbReference type="GeneID" id="94553420"/>
<dbReference type="SMART" id="SM00450">
    <property type="entry name" value="RHOD"/>
    <property type="match status" value="1"/>
</dbReference>
<dbReference type="GO" id="GO:0004792">
    <property type="term" value="F:thiosulfate-cyanide sulfurtransferase activity"/>
    <property type="evidence" value="ECO:0007669"/>
    <property type="project" value="InterPro"/>
</dbReference>
<dbReference type="AlphaFoldDB" id="A0A6G7WIR6"/>
<reference evidence="2 3" key="1">
    <citation type="journal article" date="2017" name="Int. J. Syst. Evol. Microbiol.">
        <title>Jeotgalibaca porci sp. nov. and Jeotgalibaca arthritidis sp. nov., isolated from pigs, and emended description of the genus Jeotgalibaca.</title>
        <authorList>
            <person name="Zamora L."/>
            <person name="Perez-Sancho M."/>
            <person name="Dominguez L."/>
            <person name="Fernandez-Garayzabal J.F."/>
            <person name="Vela A.I."/>
        </authorList>
    </citation>
    <scope>NUCLEOTIDE SEQUENCE [LARGE SCALE GENOMIC DNA]</scope>
    <source>
        <strain evidence="2 3">CCUG 69148</strain>
    </source>
</reference>
<feature type="domain" description="Rhodanese" evidence="1">
    <location>
        <begin position="15"/>
        <end position="95"/>
    </location>
</feature>
<dbReference type="PROSITE" id="PS00380">
    <property type="entry name" value="RHODANESE_1"/>
    <property type="match status" value="1"/>
</dbReference>